<dbReference type="EC" id="3.6.3.-" evidence="6"/>
<dbReference type="KEGG" id="pami:JCM7686_0975"/>
<dbReference type="Gene3D" id="3.40.50.300">
    <property type="entry name" value="P-loop containing nucleotide triphosphate hydrolases"/>
    <property type="match status" value="1"/>
</dbReference>
<dbReference type="EMBL" id="CP006650">
    <property type="protein sequence ID" value="AGT08084.1"/>
    <property type="molecule type" value="Genomic_DNA"/>
</dbReference>
<dbReference type="GO" id="GO:0042626">
    <property type="term" value="F:ATPase-coupled transmembrane transporter activity"/>
    <property type="evidence" value="ECO:0007669"/>
    <property type="project" value="TreeGrafter"/>
</dbReference>
<dbReference type="GO" id="GO:0016887">
    <property type="term" value="F:ATP hydrolysis activity"/>
    <property type="evidence" value="ECO:0007669"/>
    <property type="project" value="InterPro"/>
</dbReference>
<dbReference type="PROSITE" id="PS50893">
    <property type="entry name" value="ABC_TRANSPORTER_2"/>
    <property type="match status" value="1"/>
</dbReference>
<dbReference type="PANTHER" id="PTHR43553:SF24">
    <property type="entry name" value="ENERGY-COUPLING FACTOR TRANSPORTER ATP-BINDING PROTEIN ECFA1"/>
    <property type="match status" value="1"/>
</dbReference>
<evidence type="ECO:0000259" key="5">
    <source>
        <dbReference type="PROSITE" id="PS50893"/>
    </source>
</evidence>
<dbReference type="PANTHER" id="PTHR43553">
    <property type="entry name" value="HEAVY METAL TRANSPORTER"/>
    <property type="match status" value="1"/>
</dbReference>
<evidence type="ECO:0000256" key="2">
    <source>
        <dbReference type="ARBA" id="ARBA00022448"/>
    </source>
</evidence>
<sequence length="256" mass="27378">MHLAALPAKALAMTAEPDDSLIFDAAEVRQDGHRLLGPLSLTLRERRVAVIGRNGAGKSTFLRLAAGLLAPASGQVRVSGLDPARDRAAMLATIGILFQNPDHQIIFPTVAEELAFGLRQQGQSKAEAAARVRDHLAQMGRADWADRLVNSFSQGQKQWLCLEAILLMGPNTILLDEPFAALDLPTRLRLSRRLAALPQRLVTITHDPLHAETVDRVIWLEGGALAADGPPGAVLPAFHAAMAELGARDADADPSA</sequence>
<dbReference type="Pfam" id="PF00005">
    <property type="entry name" value="ABC_tran"/>
    <property type="match status" value="1"/>
</dbReference>
<dbReference type="GO" id="GO:0005524">
    <property type="term" value="F:ATP binding"/>
    <property type="evidence" value="ECO:0007669"/>
    <property type="project" value="UniProtKB-KW"/>
</dbReference>
<keyword evidence="3" id="KW-0547">Nucleotide-binding</keyword>
<feature type="domain" description="ABC transporter" evidence="5">
    <location>
        <begin position="21"/>
        <end position="247"/>
    </location>
</feature>
<dbReference type="InterPro" id="IPR027417">
    <property type="entry name" value="P-loop_NTPase"/>
</dbReference>
<dbReference type="HOGENOM" id="CLU_000604_1_22_5"/>
<evidence type="ECO:0000313" key="7">
    <source>
        <dbReference type="Proteomes" id="UP000015480"/>
    </source>
</evidence>
<dbReference type="InterPro" id="IPR003439">
    <property type="entry name" value="ABC_transporter-like_ATP-bd"/>
</dbReference>
<dbReference type="SUPFAM" id="SSF52540">
    <property type="entry name" value="P-loop containing nucleoside triphosphate hydrolases"/>
    <property type="match status" value="1"/>
</dbReference>
<accession>S5XLK7</accession>
<protein>
    <submittedName>
        <fullName evidence="6">Cobalt/nickel transport system, ATP-binding protein</fullName>
        <ecNumber evidence="6">3.6.3.-</ecNumber>
    </submittedName>
</protein>
<evidence type="ECO:0000256" key="1">
    <source>
        <dbReference type="ARBA" id="ARBA00005417"/>
    </source>
</evidence>
<dbReference type="InterPro" id="IPR003593">
    <property type="entry name" value="AAA+_ATPase"/>
</dbReference>
<evidence type="ECO:0000256" key="4">
    <source>
        <dbReference type="ARBA" id="ARBA00022840"/>
    </source>
</evidence>
<dbReference type="Proteomes" id="UP000015480">
    <property type="component" value="Chromosome"/>
</dbReference>
<organism evidence="6 7">
    <name type="scientific">Paracoccus aminophilus JCM 7686</name>
    <dbReference type="NCBI Taxonomy" id="1367847"/>
    <lineage>
        <taxon>Bacteria</taxon>
        <taxon>Pseudomonadati</taxon>
        <taxon>Pseudomonadota</taxon>
        <taxon>Alphaproteobacteria</taxon>
        <taxon>Rhodobacterales</taxon>
        <taxon>Paracoccaceae</taxon>
        <taxon>Paracoccus</taxon>
    </lineage>
</organism>
<dbReference type="STRING" id="1367847.JCM7686_0975"/>
<keyword evidence="7" id="KW-1185">Reference proteome</keyword>
<dbReference type="SMART" id="SM00382">
    <property type="entry name" value="AAA"/>
    <property type="match status" value="1"/>
</dbReference>
<keyword evidence="2" id="KW-0813">Transport</keyword>
<keyword evidence="6" id="KW-0378">Hydrolase</keyword>
<dbReference type="PATRIC" id="fig|1367847.3.peg.938"/>
<proteinExistence type="inferred from homology"/>
<evidence type="ECO:0000313" key="6">
    <source>
        <dbReference type="EMBL" id="AGT08084.1"/>
    </source>
</evidence>
<reference evidence="6 7" key="1">
    <citation type="journal article" date="2014" name="BMC Genomics">
        <title>Architecture and functions of a multipartite genome of the methylotrophic bacterium Paracoccus aminophilus JCM 7686, containing primary and secondary chromids.</title>
        <authorList>
            <person name="Dziewit L."/>
            <person name="Czarnecki J."/>
            <person name="Wibberg D."/>
            <person name="Radlinska M."/>
            <person name="Mrozek P."/>
            <person name="Szymczak M."/>
            <person name="Schluter A."/>
            <person name="Puhler A."/>
            <person name="Bartosik D."/>
        </authorList>
    </citation>
    <scope>NUCLEOTIDE SEQUENCE [LARGE SCALE GENOMIC DNA]</scope>
    <source>
        <strain evidence="6">JCM 7686</strain>
    </source>
</reference>
<dbReference type="AlphaFoldDB" id="S5XLK7"/>
<dbReference type="InterPro" id="IPR050095">
    <property type="entry name" value="ECF_ABC_transporter_ATP-bd"/>
</dbReference>
<dbReference type="eggNOG" id="COG1122">
    <property type="taxonomic scope" value="Bacteria"/>
</dbReference>
<comment type="similarity">
    <text evidence="1">Belongs to the ABC transporter superfamily.</text>
</comment>
<gene>
    <name evidence="6" type="ORF">JCM7686_0975</name>
</gene>
<name>S5XLK7_PARAH</name>
<keyword evidence="4 6" id="KW-0067">ATP-binding</keyword>
<dbReference type="GO" id="GO:0043190">
    <property type="term" value="C:ATP-binding cassette (ABC) transporter complex"/>
    <property type="evidence" value="ECO:0007669"/>
    <property type="project" value="TreeGrafter"/>
</dbReference>
<evidence type="ECO:0000256" key="3">
    <source>
        <dbReference type="ARBA" id="ARBA00022741"/>
    </source>
</evidence>
<dbReference type="CDD" id="cd03225">
    <property type="entry name" value="ABC_cobalt_CbiO_domain1"/>
    <property type="match status" value="1"/>
</dbReference>
<dbReference type="InterPro" id="IPR015856">
    <property type="entry name" value="ABC_transpr_CbiO/EcfA_su"/>
</dbReference>